<reference evidence="1 2" key="1">
    <citation type="submission" date="2017-04" db="EMBL/GenBank/DDBJ databases">
        <title>Draft genome sequence of Tuber borchii Vittad., a whitish edible truffle.</title>
        <authorList>
            <consortium name="DOE Joint Genome Institute"/>
            <person name="Murat C."/>
            <person name="Kuo A."/>
            <person name="Barry K.W."/>
            <person name="Clum A."/>
            <person name="Dockter R.B."/>
            <person name="Fauchery L."/>
            <person name="Iotti M."/>
            <person name="Kohler A."/>
            <person name="Labutti K."/>
            <person name="Lindquist E.A."/>
            <person name="Lipzen A."/>
            <person name="Ohm R.A."/>
            <person name="Wang M."/>
            <person name="Grigoriev I.V."/>
            <person name="Zambonelli A."/>
            <person name="Martin F.M."/>
        </authorList>
    </citation>
    <scope>NUCLEOTIDE SEQUENCE [LARGE SCALE GENOMIC DNA]</scope>
    <source>
        <strain evidence="1 2">Tbo3840</strain>
    </source>
</reference>
<dbReference type="AlphaFoldDB" id="A0A2T7A759"/>
<dbReference type="Proteomes" id="UP000244722">
    <property type="component" value="Unassembled WGS sequence"/>
</dbReference>
<dbReference type="EMBL" id="NESQ01000009">
    <property type="protein sequence ID" value="PUU83578.1"/>
    <property type="molecule type" value="Genomic_DNA"/>
</dbReference>
<gene>
    <name evidence="1" type="ORF">B9Z19DRAFT_1015296</name>
</gene>
<protein>
    <submittedName>
        <fullName evidence="1">Uncharacterized protein</fullName>
    </submittedName>
</protein>
<keyword evidence="2" id="KW-1185">Reference proteome</keyword>
<dbReference type="STRING" id="42251.A0A2T7A759"/>
<comment type="caution">
    <text evidence="1">The sequence shown here is derived from an EMBL/GenBank/DDBJ whole genome shotgun (WGS) entry which is preliminary data.</text>
</comment>
<evidence type="ECO:0000313" key="1">
    <source>
        <dbReference type="EMBL" id="PUU83578.1"/>
    </source>
</evidence>
<evidence type="ECO:0000313" key="2">
    <source>
        <dbReference type="Proteomes" id="UP000244722"/>
    </source>
</evidence>
<organism evidence="1 2">
    <name type="scientific">Tuber borchii</name>
    <name type="common">White truffle</name>
    <dbReference type="NCBI Taxonomy" id="42251"/>
    <lineage>
        <taxon>Eukaryota</taxon>
        <taxon>Fungi</taxon>
        <taxon>Dikarya</taxon>
        <taxon>Ascomycota</taxon>
        <taxon>Pezizomycotina</taxon>
        <taxon>Pezizomycetes</taxon>
        <taxon>Pezizales</taxon>
        <taxon>Tuberaceae</taxon>
        <taxon>Tuber</taxon>
    </lineage>
</organism>
<proteinExistence type="predicted"/>
<name>A0A2T7A759_TUBBO</name>
<sequence length="157" mass="17628">MLLAHAKVYALAGYRAIEGLSKLALDRLLRTLWVFQTTLHFPQKTGCIVELVSYVYENTYSRFGKQEEEPMRRAVTRFIALELTKLNSKGDISELIGTYGDFARDLLSDLTRKIEVGGGIQHKYLAGIEIHTGVTQPSNCIQEYLWGSSNINSRTGA</sequence>
<dbReference type="OrthoDB" id="9997739at2759"/>
<feature type="non-terminal residue" evidence="1">
    <location>
        <position position="157"/>
    </location>
</feature>
<accession>A0A2T7A759</accession>